<feature type="region of interest" description="Disordered" evidence="1">
    <location>
        <begin position="137"/>
        <end position="169"/>
    </location>
</feature>
<feature type="compositionally biased region" description="Basic and acidic residues" evidence="1">
    <location>
        <begin position="102"/>
        <end position="112"/>
    </location>
</feature>
<name>A0AAX6HGR8_IRIPA</name>
<evidence type="ECO:0000313" key="3">
    <source>
        <dbReference type="Proteomes" id="UP001140949"/>
    </source>
</evidence>
<feature type="region of interest" description="Disordered" evidence="1">
    <location>
        <begin position="92"/>
        <end position="124"/>
    </location>
</feature>
<evidence type="ECO:0000313" key="2">
    <source>
        <dbReference type="EMBL" id="KAJ6840073.1"/>
    </source>
</evidence>
<reference evidence="2" key="2">
    <citation type="submission" date="2023-04" db="EMBL/GenBank/DDBJ databases">
        <authorList>
            <person name="Bruccoleri R.E."/>
            <person name="Oakeley E.J."/>
            <person name="Faust A.-M."/>
            <person name="Dessus-Babus S."/>
            <person name="Altorfer M."/>
            <person name="Burckhardt D."/>
            <person name="Oertli M."/>
            <person name="Naumann U."/>
            <person name="Petersen F."/>
            <person name="Wong J."/>
        </authorList>
    </citation>
    <scope>NUCLEOTIDE SEQUENCE</scope>
    <source>
        <strain evidence="2">GSM-AAB239-AS_SAM_17_03QT</strain>
        <tissue evidence="2">Leaf</tissue>
    </source>
</reference>
<evidence type="ECO:0000256" key="1">
    <source>
        <dbReference type="SAM" id="MobiDB-lite"/>
    </source>
</evidence>
<reference evidence="2" key="1">
    <citation type="journal article" date="2023" name="GigaByte">
        <title>Genome assembly of the bearded iris, Iris pallida Lam.</title>
        <authorList>
            <person name="Bruccoleri R.E."/>
            <person name="Oakeley E.J."/>
            <person name="Faust A.M.E."/>
            <person name="Altorfer M."/>
            <person name="Dessus-Babus S."/>
            <person name="Burckhardt D."/>
            <person name="Oertli M."/>
            <person name="Naumann U."/>
            <person name="Petersen F."/>
            <person name="Wong J."/>
        </authorList>
    </citation>
    <scope>NUCLEOTIDE SEQUENCE</scope>
    <source>
        <strain evidence="2">GSM-AAB239-AS_SAM_17_03QT</strain>
    </source>
</reference>
<protein>
    <submittedName>
        <fullName evidence="2">Uncharacterized protein</fullName>
    </submittedName>
</protein>
<organism evidence="2 3">
    <name type="scientific">Iris pallida</name>
    <name type="common">Sweet iris</name>
    <dbReference type="NCBI Taxonomy" id="29817"/>
    <lineage>
        <taxon>Eukaryota</taxon>
        <taxon>Viridiplantae</taxon>
        <taxon>Streptophyta</taxon>
        <taxon>Embryophyta</taxon>
        <taxon>Tracheophyta</taxon>
        <taxon>Spermatophyta</taxon>
        <taxon>Magnoliopsida</taxon>
        <taxon>Liliopsida</taxon>
        <taxon>Asparagales</taxon>
        <taxon>Iridaceae</taxon>
        <taxon>Iridoideae</taxon>
        <taxon>Irideae</taxon>
        <taxon>Iris</taxon>
    </lineage>
</organism>
<accession>A0AAX6HGR8</accession>
<sequence length="169" mass="18540">MDTTLGRSSVRAGQTQIWWSAAQARWRPESWRGGRLPTFRSELGKRRWHRTGNGKMRRRRRISAGSGWASIRVELTVEMAADRGGLAAVGDAPIRRQSGVREAAHGRPEQRRPSASALAAHSGETAQYAWHPKPAVFSSAHHDSTGGVGHKESEASMGGRLDVDARARL</sequence>
<dbReference type="Proteomes" id="UP001140949">
    <property type="component" value="Unassembled WGS sequence"/>
</dbReference>
<proteinExistence type="predicted"/>
<feature type="compositionally biased region" description="Basic and acidic residues" evidence="1">
    <location>
        <begin position="140"/>
        <end position="154"/>
    </location>
</feature>
<dbReference type="EMBL" id="JANAVB010009596">
    <property type="protein sequence ID" value="KAJ6840073.1"/>
    <property type="molecule type" value="Genomic_DNA"/>
</dbReference>
<comment type="caution">
    <text evidence="2">The sequence shown here is derived from an EMBL/GenBank/DDBJ whole genome shotgun (WGS) entry which is preliminary data.</text>
</comment>
<keyword evidence="3" id="KW-1185">Reference proteome</keyword>
<gene>
    <name evidence="2" type="ORF">M6B38_312545</name>
</gene>
<dbReference type="AlphaFoldDB" id="A0AAX6HGR8"/>